<organism evidence="2 3">
    <name type="scientific">Streptomyces polygonati</name>
    <dbReference type="NCBI Taxonomy" id="1617087"/>
    <lineage>
        <taxon>Bacteria</taxon>
        <taxon>Bacillati</taxon>
        <taxon>Actinomycetota</taxon>
        <taxon>Actinomycetes</taxon>
        <taxon>Kitasatosporales</taxon>
        <taxon>Streptomycetaceae</taxon>
        <taxon>Streptomyces</taxon>
    </lineage>
</organism>
<reference evidence="3" key="1">
    <citation type="journal article" date="2019" name="Int. J. Syst. Evol. Microbiol.">
        <title>The Global Catalogue of Microorganisms (GCM) 10K type strain sequencing project: providing services to taxonomists for standard genome sequencing and annotation.</title>
        <authorList>
            <consortium name="The Broad Institute Genomics Platform"/>
            <consortium name="The Broad Institute Genome Sequencing Center for Infectious Disease"/>
            <person name="Wu L."/>
            <person name="Ma J."/>
        </authorList>
    </citation>
    <scope>NUCLEOTIDE SEQUENCE [LARGE SCALE GENOMIC DNA]</scope>
    <source>
        <strain evidence="3">CGMCC 4.7237</strain>
    </source>
</reference>
<comment type="caution">
    <text evidence="2">The sequence shown here is derived from an EMBL/GenBank/DDBJ whole genome shotgun (WGS) entry which is preliminary data.</text>
</comment>
<dbReference type="RefSeq" id="WP_386433565.1">
    <property type="nucleotide sequence ID" value="NZ_JBHSBB010000018.1"/>
</dbReference>
<name>A0ABV8HV39_9ACTN</name>
<proteinExistence type="predicted"/>
<evidence type="ECO:0000313" key="2">
    <source>
        <dbReference type="EMBL" id="MFC4034766.1"/>
    </source>
</evidence>
<dbReference type="Proteomes" id="UP001595765">
    <property type="component" value="Unassembled WGS sequence"/>
</dbReference>
<protein>
    <submittedName>
        <fullName evidence="2">Uncharacterized protein</fullName>
    </submittedName>
</protein>
<keyword evidence="3" id="KW-1185">Reference proteome</keyword>
<evidence type="ECO:0000256" key="1">
    <source>
        <dbReference type="SAM" id="MobiDB-lite"/>
    </source>
</evidence>
<feature type="region of interest" description="Disordered" evidence="1">
    <location>
        <begin position="1"/>
        <end position="23"/>
    </location>
</feature>
<evidence type="ECO:0000313" key="3">
    <source>
        <dbReference type="Proteomes" id="UP001595765"/>
    </source>
</evidence>
<gene>
    <name evidence="2" type="ORF">ACFO3J_25345</name>
</gene>
<sequence length="182" mass="19663">MNEGIIRIGPAGDPPGAQPPEDEIGAFVAGPPFICRGPSTAVIVPWIQVFSTGLLVMIDVRFRASATPESARLELRRIMHGDDEPMPGRLHVEIGYPDGTITRNLRGPERPSPGSRQRSALRLGAMQSGPRWELVYWVRGLPTGGAAELRLGWPDRQVDFAGFGIPAAAVGAAVRRVRNPWG</sequence>
<accession>A0ABV8HV39</accession>
<dbReference type="EMBL" id="JBHSBB010000018">
    <property type="protein sequence ID" value="MFC4034766.1"/>
    <property type="molecule type" value="Genomic_DNA"/>
</dbReference>